<evidence type="ECO:0000313" key="3">
    <source>
        <dbReference type="Proteomes" id="UP001566132"/>
    </source>
</evidence>
<organism evidence="2 3">
    <name type="scientific">Hypothenemus hampei</name>
    <name type="common">Coffee berry borer</name>
    <dbReference type="NCBI Taxonomy" id="57062"/>
    <lineage>
        <taxon>Eukaryota</taxon>
        <taxon>Metazoa</taxon>
        <taxon>Ecdysozoa</taxon>
        <taxon>Arthropoda</taxon>
        <taxon>Hexapoda</taxon>
        <taxon>Insecta</taxon>
        <taxon>Pterygota</taxon>
        <taxon>Neoptera</taxon>
        <taxon>Endopterygota</taxon>
        <taxon>Coleoptera</taxon>
        <taxon>Polyphaga</taxon>
        <taxon>Cucujiformia</taxon>
        <taxon>Curculionidae</taxon>
        <taxon>Scolytinae</taxon>
        <taxon>Hypothenemus</taxon>
    </lineage>
</organism>
<feature type="compositionally biased region" description="Basic and acidic residues" evidence="1">
    <location>
        <begin position="496"/>
        <end position="510"/>
    </location>
</feature>
<keyword evidence="3" id="KW-1185">Reference proteome</keyword>
<feature type="compositionally biased region" description="Basic residues" evidence="1">
    <location>
        <begin position="598"/>
        <end position="608"/>
    </location>
</feature>
<dbReference type="AlphaFoldDB" id="A0ABD1EVZ7"/>
<protein>
    <submittedName>
        <fullName evidence="2">Uncharacterized protein</fullName>
    </submittedName>
</protein>
<reference evidence="2 3" key="1">
    <citation type="submission" date="2024-05" db="EMBL/GenBank/DDBJ databases">
        <title>Genetic variation in Jamaican populations of the coffee berry borer (Hypothenemus hampei).</title>
        <authorList>
            <person name="Errbii M."/>
            <person name="Myrie A."/>
        </authorList>
    </citation>
    <scope>NUCLEOTIDE SEQUENCE [LARGE SCALE GENOMIC DNA]</scope>
    <source>
        <strain evidence="2">JA-Hopewell-2020-01-JO</strain>
        <tissue evidence="2">Whole body</tissue>
    </source>
</reference>
<accession>A0ABD1EVZ7</accession>
<proteinExistence type="predicted"/>
<feature type="region of interest" description="Disordered" evidence="1">
    <location>
        <begin position="580"/>
        <end position="608"/>
    </location>
</feature>
<feature type="compositionally biased region" description="Basic residues" evidence="1">
    <location>
        <begin position="467"/>
        <end position="495"/>
    </location>
</feature>
<comment type="caution">
    <text evidence="2">The sequence shown here is derived from an EMBL/GenBank/DDBJ whole genome shotgun (WGS) entry which is preliminary data.</text>
</comment>
<feature type="compositionally biased region" description="Basic and acidic residues" evidence="1">
    <location>
        <begin position="540"/>
        <end position="561"/>
    </location>
</feature>
<name>A0ABD1EVZ7_HYPHA</name>
<feature type="region of interest" description="Disordered" evidence="1">
    <location>
        <begin position="464"/>
        <end position="563"/>
    </location>
</feature>
<dbReference type="Proteomes" id="UP001566132">
    <property type="component" value="Unassembled WGS sequence"/>
</dbReference>
<gene>
    <name evidence="2" type="ORF">ABEB36_004817</name>
</gene>
<feature type="compositionally biased region" description="Basic residues" evidence="1">
    <location>
        <begin position="511"/>
        <end position="539"/>
    </location>
</feature>
<evidence type="ECO:0000313" key="2">
    <source>
        <dbReference type="EMBL" id="KAL1505202.1"/>
    </source>
</evidence>
<evidence type="ECO:0000256" key="1">
    <source>
        <dbReference type="SAM" id="MobiDB-lite"/>
    </source>
</evidence>
<dbReference type="EMBL" id="JBDJPC010000004">
    <property type="protein sequence ID" value="KAL1505202.1"/>
    <property type="molecule type" value="Genomic_DNA"/>
</dbReference>
<sequence length="608" mass="71255">MSTQTVETLNEQNAPELKPRYLSENAIFLYRTHKEKARPRKPPPTPKDLIVDCYVTVLPKIPDNLEDIQLPYVRELGVRDTIKFLASQFNCSDYENNLVEFWFLDMMADCIWQTQDEYRFPIQSQKSILEWFLFVIRLFDRRDMTRELLFEIVGEAMKIAEQYIDAGSPGDPVPNKLFSLNIESASSLSFIDSHNESLPVLNRPESKQYLIINSIEQGYQGHKFSNQPFQFDCSSLSVDSVSDNNETRLQPAMIDSTKEKQQSISMSTIDFYKADMSTPPRFKSLETFNNDTSSEVVLSHTDSNERNGIVSWQQIPWENPLSQCPSKIITENNASEENEKTIINENQQPIDIFTIFYNYHMWELKNEYMKNSKIGWTSLHDPESNLTLATSKSKKQWILPGHQNEKDSFLKRCVLMAARQIIFDYFQYDFQFELARIALTTPQFLITQDLNFDWNVPKEIKGELKKPYPKKSKKKQVKKDKGKGKTKKESKKRNKNDKESKKSSKSEMKSKKSGIKTKKKKTDKKLRFSKSTKTKKKEKLTKEEKKELERQKKEQEKEAENKMFMIPLKEAVDDQFFLKLFPNYKPKKKERKSDKSSKRSKSSKKKKK</sequence>